<name>A0A8K0QT90_9PLEO</name>
<dbReference type="Proteomes" id="UP000813461">
    <property type="component" value="Unassembled WGS sequence"/>
</dbReference>
<comment type="caution">
    <text evidence="1">The sequence shown here is derived from an EMBL/GenBank/DDBJ whole genome shotgun (WGS) entry which is preliminary data.</text>
</comment>
<evidence type="ECO:0000313" key="1">
    <source>
        <dbReference type="EMBL" id="KAH7070122.1"/>
    </source>
</evidence>
<evidence type="ECO:0000313" key="2">
    <source>
        <dbReference type="Proteomes" id="UP000813461"/>
    </source>
</evidence>
<gene>
    <name evidence="1" type="ORF">FB567DRAFT_539929</name>
</gene>
<keyword evidence="2" id="KW-1185">Reference proteome</keyword>
<dbReference type="AlphaFoldDB" id="A0A8K0QT90"/>
<dbReference type="EMBL" id="JAGMVJ010000028">
    <property type="protein sequence ID" value="KAH7070122.1"/>
    <property type="molecule type" value="Genomic_DNA"/>
</dbReference>
<proteinExistence type="predicted"/>
<protein>
    <submittedName>
        <fullName evidence="1">Uncharacterized protein</fullName>
    </submittedName>
</protein>
<sequence length="165" mass="17689">MLASAGPSFLGCVRSFAHPDSHGNLGNALRPEHGTLTNAEPNFNPPSLFSHTPSVAPLQCARGRTMKPAQRIVAPGAALPGLCAVPERSWTHTSAKRDWSQRMSPPACTRCIRGTSPVAAPHTPAHESHSNGKTLTWIHAPRRDNVVLRKRRCSALASDETGLSH</sequence>
<reference evidence="1" key="1">
    <citation type="journal article" date="2021" name="Nat. Commun.">
        <title>Genetic determinants of endophytism in the Arabidopsis root mycobiome.</title>
        <authorList>
            <person name="Mesny F."/>
            <person name="Miyauchi S."/>
            <person name="Thiergart T."/>
            <person name="Pickel B."/>
            <person name="Atanasova L."/>
            <person name="Karlsson M."/>
            <person name="Huettel B."/>
            <person name="Barry K.W."/>
            <person name="Haridas S."/>
            <person name="Chen C."/>
            <person name="Bauer D."/>
            <person name="Andreopoulos W."/>
            <person name="Pangilinan J."/>
            <person name="LaButti K."/>
            <person name="Riley R."/>
            <person name="Lipzen A."/>
            <person name="Clum A."/>
            <person name="Drula E."/>
            <person name="Henrissat B."/>
            <person name="Kohler A."/>
            <person name="Grigoriev I.V."/>
            <person name="Martin F.M."/>
            <person name="Hacquard S."/>
        </authorList>
    </citation>
    <scope>NUCLEOTIDE SEQUENCE</scope>
    <source>
        <strain evidence="1">MPI-SDFR-AT-0120</strain>
    </source>
</reference>
<accession>A0A8K0QT90</accession>
<organism evidence="1 2">
    <name type="scientific">Paraphoma chrysanthemicola</name>
    <dbReference type="NCBI Taxonomy" id="798071"/>
    <lineage>
        <taxon>Eukaryota</taxon>
        <taxon>Fungi</taxon>
        <taxon>Dikarya</taxon>
        <taxon>Ascomycota</taxon>
        <taxon>Pezizomycotina</taxon>
        <taxon>Dothideomycetes</taxon>
        <taxon>Pleosporomycetidae</taxon>
        <taxon>Pleosporales</taxon>
        <taxon>Pleosporineae</taxon>
        <taxon>Phaeosphaeriaceae</taxon>
        <taxon>Paraphoma</taxon>
    </lineage>
</organism>